<name>A0AA87WB05_9BRAD</name>
<evidence type="ECO:0000313" key="2">
    <source>
        <dbReference type="EMBL" id="GGI28872.1"/>
    </source>
</evidence>
<dbReference type="Proteomes" id="UP000625079">
    <property type="component" value="Unassembled WGS sequence"/>
</dbReference>
<proteinExistence type="predicted"/>
<evidence type="ECO:0000256" key="1">
    <source>
        <dbReference type="SAM" id="MobiDB-lite"/>
    </source>
</evidence>
<gene>
    <name evidence="2" type="ORF">GCM10010987_51570</name>
</gene>
<comment type="caution">
    <text evidence="2">The sequence shown here is derived from an EMBL/GenBank/DDBJ whole genome shotgun (WGS) entry which is preliminary data.</text>
</comment>
<reference evidence="2" key="2">
    <citation type="submission" date="2022-12" db="EMBL/GenBank/DDBJ databases">
        <authorList>
            <person name="Sun Q."/>
            <person name="Zhou Y."/>
        </authorList>
    </citation>
    <scope>NUCLEOTIDE SEQUENCE</scope>
    <source>
        <strain evidence="2">CGMCC 1.15034</strain>
    </source>
</reference>
<dbReference type="AlphaFoldDB" id="A0AA87WB05"/>
<reference evidence="2" key="1">
    <citation type="journal article" date="2014" name="Int. J. Syst. Evol. Microbiol.">
        <title>Complete genome sequence of Corynebacterium casei LMG S-19264T (=DSM 44701T), isolated from a smear-ripened cheese.</title>
        <authorList>
            <consortium name="US DOE Joint Genome Institute (JGI-PGF)"/>
            <person name="Walter F."/>
            <person name="Albersmeier A."/>
            <person name="Kalinowski J."/>
            <person name="Ruckert C."/>
        </authorList>
    </citation>
    <scope>NUCLEOTIDE SEQUENCE</scope>
    <source>
        <strain evidence="2">CGMCC 1.15034</strain>
    </source>
</reference>
<organism evidence="2 3">
    <name type="scientific">Bradyrhizobium guangdongense</name>
    <dbReference type="NCBI Taxonomy" id="1325090"/>
    <lineage>
        <taxon>Bacteria</taxon>
        <taxon>Pseudomonadati</taxon>
        <taxon>Pseudomonadota</taxon>
        <taxon>Alphaproteobacteria</taxon>
        <taxon>Hyphomicrobiales</taxon>
        <taxon>Nitrobacteraceae</taxon>
        <taxon>Bradyrhizobium</taxon>
    </lineage>
</organism>
<sequence length="105" mass="11857">MHRRRRPKTRQFKRISGVVMVNADQIEQTTQEAGTALVPLTPVLQWVRKVPMTRPDPSFVTQLIANAEHLPQAGRLRRGSSEDARMAYSGKRPLPSVATRTRQVA</sequence>
<accession>A0AA87WB05</accession>
<evidence type="ECO:0000313" key="3">
    <source>
        <dbReference type="Proteomes" id="UP000625079"/>
    </source>
</evidence>
<dbReference type="EMBL" id="BMHC01000013">
    <property type="protein sequence ID" value="GGI28872.1"/>
    <property type="molecule type" value="Genomic_DNA"/>
</dbReference>
<feature type="region of interest" description="Disordered" evidence="1">
    <location>
        <begin position="71"/>
        <end position="105"/>
    </location>
</feature>
<protein>
    <submittedName>
        <fullName evidence="2">Uncharacterized protein</fullName>
    </submittedName>
</protein>